<dbReference type="EMBL" id="WIXP02000012">
    <property type="protein sequence ID" value="KAF6201758.1"/>
    <property type="molecule type" value="Genomic_DNA"/>
</dbReference>
<feature type="transmembrane region" description="Helical" evidence="2">
    <location>
        <begin position="27"/>
        <end position="46"/>
    </location>
</feature>
<protein>
    <recommendedName>
        <fullName evidence="5">Cytochrome P450</fullName>
    </recommendedName>
</protein>
<keyword evidence="1" id="KW-0560">Oxidoreductase</keyword>
<gene>
    <name evidence="3" type="ORF">GE061_004153</name>
</gene>
<evidence type="ECO:0000256" key="2">
    <source>
        <dbReference type="SAM" id="Phobius"/>
    </source>
</evidence>
<dbReference type="GO" id="GO:0005506">
    <property type="term" value="F:iron ion binding"/>
    <property type="evidence" value="ECO:0007669"/>
    <property type="project" value="InterPro"/>
</dbReference>
<dbReference type="OrthoDB" id="6692864at2759"/>
<accession>A0A8S9X060</accession>
<dbReference type="GO" id="GO:0020037">
    <property type="term" value="F:heme binding"/>
    <property type="evidence" value="ECO:0007669"/>
    <property type="project" value="InterPro"/>
</dbReference>
<name>A0A8S9X060_APOLU</name>
<dbReference type="GO" id="GO:0004497">
    <property type="term" value="F:monooxygenase activity"/>
    <property type="evidence" value="ECO:0007669"/>
    <property type="project" value="UniProtKB-KW"/>
</dbReference>
<keyword evidence="2" id="KW-0472">Membrane</keyword>
<keyword evidence="2" id="KW-1133">Transmembrane helix</keyword>
<proteinExistence type="predicted"/>
<evidence type="ECO:0000313" key="3">
    <source>
        <dbReference type="EMBL" id="KAF6201758.1"/>
    </source>
</evidence>
<dbReference type="AlphaFoldDB" id="A0A8S9X060"/>
<keyword evidence="1" id="KW-0503">Monooxygenase</keyword>
<keyword evidence="2" id="KW-0812">Transmembrane</keyword>
<comment type="caution">
    <text evidence="3">The sequence shown here is derived from an EMBL/GenBank/DDBJ whole genome shotgun (WGS) entry which is preliminary data.</text>
</comment>
<evidence type="ECO:0000256" key="1">
    <source>
        <dbReference type="ARBA" id="ARBA00023033"/>
    </source>
</evidence>
<keyword evidence="4" id="KW-1185">Reference proteome</keyword>
<dbReference type="InterPro" id="IPR036396">
    <property type="entry name" value="Cyt_P450_sf"/>
</dbReference>
<evidence type="ECO:0000313" key="4">
    <source>
        <dbReference type="Proteomes" id="UP000466442"/>
    </source>
</evidence>
<dbReference type="Proteomes" id="UP000466442">
    <property type="component" value="Linkage Group LG12"/>
</dbReference>
<dbReference type="GO" id="GO:0016705">
    <property type="term" value="F:oxidoreductase activity, acting on paired donors, with incorporation or reduction of molecular oxygen"/>
    <property type="evidence" value="ECO:0007669"/>
    <property type="project" value="InterPro"/>
</dbReference>
<dbReference type="Gene3D" id="1.10.630.10">
    <property type="entry name" value="Cytochrome P450"/>
    <property type="match status" value="1"/>
</dbReference>
<organism evidence="3 4">
    <name type="scientific">Apolygus lucorum</name>
    <name type="common">Small green plant bug</name>
    <name type="synonym">Lygocoris lucorum</name>
    <dbReference type="NCBI Taxonomy" id="248454"/>
    <lineage>
        <taxon>Eukaryota</taxon>
        <taxon>Metazoa</taxon>
        <taxon>Ecdysozoa</taxon>
        <taxon>Arthropoda</taxon>
        <taxon>Hexapoda</taxon>
        <taxon>Insecta</taxon>
        <taxon>Pterygota</taxon>
        <taxon>Neoptera</taxon>
        <taxon>Paraneoptera</taxon>
        <taxon>Hemiptera</taxon>
        <taxon>Heteroptera</taxon>
        <taxon>Panheteroptera</taxon>
        <taxon>Cimicomorpha</taxon>
        <taxon>Miridae</taxon>
        <taxon>Mirini</taxon>
        <taxon>Apolygus</taxon>
    </lineage>
</organism>
<dbReference type="SUPFAM" id="SSF48264">
    <property type="entry name" value="Cytochrome P450"/>
    <property type="match status" value="1"/>
</dbReference>
<evidence type="ECO:0008006" key="5">
    <source>
        <dbReference type="Google" id="ProtNLM"/>
    </source>
</evidence>
<reference evidence="3" key="1">
    <citation type="journal article" date="2021" name="Mol. Ecol. Resour.">
        <title>Apolygus lucorum genome provides insights into omnivorousness and mesophyll feeding.</title>
        <authorList>
            <person name="Liu Y."/>
            <person name="Liu H."/>
            <person name="Wang H."/>
            <person name="Huang T."/>
            <person name="Liu B."/>
            <person name="Yang B."/>
            <person name="Yin L."/>
            <person name="Li B."/>
            <person name="Zhang Y."/>
            <person name="Zhang S."/>
            <person name="Jiang F."/>
            <person name="Zhang X."/>
            <person name="Ren Y."/>
            <person name="Wang B."/>
            <person name="Wang S."/>
            <person name="Lu Y."/>
            <person name="Wu K."/>
            <person name="Fan W."/>
            <person name="Wang G."/>
        </authorList>
    </citation>
    <scope>NUCLEOTIDE SEQUENCE</scope>
    <source>
        <strain evidence="3">12Hb</strain>
    </source>
</reference>
<sequence length="160" mass="18532">MDPVLSSVARRCTRIDLCTSTFIVVRMIPWIVVIPCALGYLLYWVIKTLGTIPSWRTIRLFNKLQGPTDQPFFVGASWELRNVKPEDRISYFKDKYDEFGGWYACYSMGQPWLLVSDPEIIKVLLTDNINIHKGPEYSMLEKLVHQGLLISSGRLYDLIR</sequence>